<dbReference type="InterPro" id="IPR058922">
    <property type="entry name" value="WHD_DRP"/>
</dbReference>
<dbReference type="Pfam" id="PF14299">
    <property type="entry name" value="PP2"/>
    <property type="match status" value="1"/>
</dbReference>
<dbReference type="Gene3D" id="1.20.5.4130">
    <property type="match status" value="1"/>
</dbReference>
<evidence type="ECO:0000256" key="5">
    <source>
        <dbReference type="ARBA" id="ARBA00022821"/>
    </source>
</evidence>
<dbReference type="Pfam" id="PF23598">
    <property type="entry name" value="LRR_14"/>
    <property type="match status" value="1"/>
</dbReference>
<dbReference type="InterPro" id="IPR032675">
    <property type="entry name" value="LRR_dom_sf"/>
</dbReference>
<dbReference type="GO" id="GO:0006952">
    <property type="term" value="P:defense response"/>
    <property type="evidence" value="ECO:0007669"/>
    <property type="project" value="UniProtKB-KW"/>
</dbReference>
<evidence type="ECO:0000259" key="10">
    <source>
        <dbReference type="Pfam" id="PF23559"/>
    </source>
</evidence>
<reference evidence="13" key="1">
    <citation type="submission" date="2020-10" db="EMBL/GenBank/DDBJ databases">
        <authorList>
            <person name="Han B."/>
            <person name="Lu T."/>
            <person name="Zhao Q."/>
            <person name="Huang X."/>
            <person name="Zhao Y."/>
        </authorList>
    </citation>
    <scope>NUCLEOTIDE SEQUENCE</scope>
</reference>
<evidence type="ECO:0000256" key="4">
    <source>
        <dbReference type="ARBA" id="ARBA00022741"/>
    </source>
</evidence>
<dbReference type="InterPro" id="IPR055414">
    <property type="entry name" value="LRR_R13L4/SHOC2-like"/>
</dbReference>
<evidence type="ECO:0000256" key="7">
    <source>
        <dbReference type="ARBA" id="ARBA00023054"/>
    </source>
</evidence>
<keyword evidence="3" id="KW-0677">Repeat</keyword>
<dbReference type="SUPFAM" id="SSF52047">
    <property type="entry name" value="RNI-like"/>
    <property type="match status" value="1"/>
</dbReference>
<dbReference type="PANTHER" id="PTHR36766:SF66">
    <property type="entry name" value="NB-ARC DOMAIN-CONTAINING PROTEIN"/>
    <property type="match status" value="1"/>
</dbReference>
<organism evidence="13 14">
    <name type="scientific">Miscanthus lutarioriparius</name>
    <dbReference type="NCBI Taxonomy" id="422564"/>
    <lineage>
        <taxon>Eukaryota</taxon>
        <taxon>Viridiplantae</taxon>
        <taxon>Streptophyta</taxon>
        <taxon>Embryophyta</taxon>
        <taxon>Tracheophyta</taxon>
        <taxon>Spermatophyta</taxon>
        <taxon>Magnoliopsida</taxon>
        <taxon>Liliopsida</taxon>
        <taxon>Poales</taxon>
        <taxon>Poaceae</taxon>
        <taxon>PACMAD clade</taxon>
        <taxon>Panicoideae</taxon>
        <taxon>Andropogonodae</taxon>
        <taxon>Andropogoneae</taxon>
        <taxon>Saccharinae</taxon>
        <taxon>Miscanthus</taxon>
    </lineage>
</organism>
<dbReference type="InterPro" id="IPR027417">
    <property type="entry name" value="P-loop_NTPase"/>
</dbReference>
<feature type="domain" description="Disease resistance R13L4/SHOC-2-like LRR" evidence="11">
    <location>
        <begin position="511"/>
        <end position="640"/>
    </location>
</feature>
<dbReference type="Pfam" id="PF18052">
    <property type="entry name" value="Rx_N"/>
    <property type="match status" value="1"/>
</dbReference>
<evidence type="ECO:0000259" key="11">
    <source>
        <dbReference type="Pfam" id="PF23598"/>
    </source>
</evidence>
<keyword evidence="14" id="KW-1185">Reference proteome</keyword>
<dbReference type="InterPro" id="IPR056789">
    <property type="entry name" value="LRR_R13L1-DRL21"/>
</dbReference>
<feature type="domain" description="Disease resistance N-terminal" evidence="9">
    <location>
        <begin position="12"/>
        <end position="98"/>
    </location>
</feature>
<dbReference type="InterPro" id="IPR002182">
    <property type="entry name" value="NB-ARC"/>
</dbReference>
<keyword evidence="5" id="KW-0611">Plant defense</keyword>
<sequence>MVGVGEMLAGAVIKEVVSKLPALLQASVHGPLKRIKGFKEDLDVMNMTLQSIQAVIADAEKRSINDESAPLWLKRLKEVAYEITDMFDDFQPDRPPGKLQSTQKWYKIMFSPDMANRMKRMNKKLNEIRKQNKFGTGLIPEPKTEYTDGETISGPSDVIVGRRVEKESVINILLSSNTYAQEINNCTIIHGLAGVGKTELAKLVFNDERIKEAFPQRVWVYLRQNCDEKDICRGIISVIEQRRCKLEILESIYQHLKKVLTSRCLIVLDNLWNSSLERLQGILGRNVSILVTSRKAIQLNTRKAIMFPLEPLSDKLSFDLVKKVASSYFREGDIPEIALDEIVAKCRGVPFALRTIASQLKPGTDEELLSLIKDIFPPTSDYGQDAIEKTVLGSLRLTYHLMTPRLRLCFAYCAIFAKGCEIDREELCHQWIALGLIENPTKRLAEETIHELLDMSFLQDSGPSSVTIRSSGAPAKLKMHDLENLHKNNQLAGLRALHIKDCPTLKFKWYNSSFAKRLRVLDISGHHIEKLPSSIGNLMQLRYLNASGIQFKELPKAIGTLSKLQYLNLHGSSISGLPDSVSKLGQLMHLDISDCKNLQALPSSFCQLKCLCFLSLKNCCQLCSLPDDLAELKDLEKLNLSGCSCLCKLPESLGKLKKLKQLDLSGCLKLTKLPDSFVRLTGLQYLDISSCSELNIPVDGLNKLVGLNYVDMSSCPKLVGLPEEFCDLKHLHTLNLSDCSQLGNLPERLGQMKSIRFILLDGCVESVRKPILQNRLGAGLQSLPAFVIEAQVGSIRSNITQLEQEKFSELELYRLENVRAVEEAGALKMPARSGLRSLGLMWTLNVDRFVEDEALLQVLEPPEDLQKFRVQGYMGKRFPKWNVEIGSFRRGQLDELGLMHFPMCNNLPQLGQLANLKKLHLCRMPKIRRLGRELGDDTGVLKNLQSFTLEYMENLEEWCTTMLMASASSQHQHKQEGLFMFPSLQELNIYHCPQLTMIPCPPRSIDWEVRASSRASQQLLEKDEAMQSLAEYMGLRCPFGYTTELHVNGSSSSSPHLRSDGWKFNASLITLRDLGTSDCCGLIDTLLAKGNNMQCLINLEVSGIEDTRSLLEQVETVAHYTRSSLAKSWPDWFLQQPIVNSGASPHFLVTGFASCALDGWIDKVTSFLGNLIRINMEDLPMCYRLPPLGQLPVLQELRLKGMPKITRIDDRDLCGGSDRSSSSVLFFPRLTKFVLNDMPNLEEWVITVSGSTSTGHCGRDREEFMFPKLVKLTIWNCPQLKLKPGLPRAEEWDINNSDPVIASSYDKNRNSGGGELATMLQVLSCKVPPSNWKLLHHLPRIQNLAIISCHGMEALPESIQSLSSLQSLTVSKCHGLKHLPEWLGDLTCLHSLMVVSCPLEFLPGGMRRLSFLRSLTLSCCDRLAALPGWMGDLKSLVKITIEGCKSLKSLPQLCSLQDLFIDCNDELHGWSESGVNKAMFAGIKRQGFWLENHGQSNSYILPARSLHIVWGRDDRYWRMHSHPHSRFESSMELLEVWWLEIEGSLPQGALPTNTSYDVYLVYKLADEHDGLRWGESCVLVDGVPTFGAIVSFVDQDAVRVDRVAYPVTRSEGWMELRLGEFSLRDDTSAVKVHLSEKTNTYAKKGLIIEGMEIRAKSMPIT</sequence>
<dbReference type="OrthoDB" id="643377at2759"/>
<evidence type="ECO:0000256" key="6">
    <source>
        <dbReference type="ARBA" id="ARBA00022840"/>
    </source>
</evidence>
<dbReference type="Gene3D" id="3.40.50.300">
    <property type="entry name" value="P-loop containing nucleotide triphosphate hydrolases"/>
    <property type="match status" value="1"/>
</dbReference>
<feature type="domain" description="Disease resistance protein winged helix" evidence="10">
    <location>
        <begin position="415"/>
        <end position="482"/>
    </location>
</feature>
<dbReference type="SUPFAM" id="SSF52058">
    <property type="entry name" value="L domain-like"/>
    <property type="match status" value="2"/>
</dbReference>
<dbReference type="PRINTS" id="PR00364">
    <property type="entry name" value="DISEASERSIST"/>
</dbReference>
<keyword evidence="6" id="KW-0067">ATP-binding</keyword>
<evidence type="ECO:0000313" key="14">
    <source>
        <dbReference type="Proteomes" id="UP000604825"/>
    </source>
</evidence>
<dbReference type="Gene3D" id="3.80.10.10">
    <property type="entry name" value="Ribonuclease Inhibitor"/>
    <property type="match status" value="5"/>
</dbReference>
<keyword evidence="7" id="KW-0175">Coiled coil</keyword>
<dbReference type="InterPro" id="IPR025886">
    <property type="entry name" value="PP2-like"/>
</dbReference>
<keyword evidence="2" id="KW-0433">Leucine-rich repeat</keyword>
<keyword evidence="4" id="KW-0547">Nucleotide-binding</keyword>
<accession>A0A811QDD4</accession>
<dbReference type="GO" id="GO:0005524">
    <property type="term" value="F:ATP binding"/>
    <property type="evidence" value="ECO:0007669"/>
    <property type="project" value="UniProtKB-KW"/>
</dbReference>
<dbReference type="InterPro" id="IPR041118">
    <property type="entry name" value="Rx_N"/>
</dbReference>
<dbReference type="PANTHER" id="PTHR36766">
    <property type="entry name" value="PLANT BROAD-SPECTRUM MILDEW RESISTANCE PROTEIN RPW8"/>
    <property type="match status" value="1"/>
</dbReference>
<feature type="domain" description="R13L1/DRL21-like LRR repeat region" evidence="12">
    <location>
        <begin position="808"/>
        <end position="924"/>
    </location>
</feature>
<dbReference type="Pfam" id="PF00931">
    <property type="entry name" value="NB-ARC"/>
    <property type="match status" value="1"/>
</dbReference>
<evidence type="ECO:0000256" key="3">
    <source>
        <dbReference type="ARBA" id="ARBA00022737"/>
    </source>
</evidence>
<evidence type="ECO:0000259" key="9">
    <source>
        <dbReference type="Pfam" id="PF18052"/>
    </source>
</evidence>
<evidence type="ECO:0000256" key="2">
    <source>
        <dbReference type="ARBA" id="ARBA00022614"/>
    </source>
</evidence>
<evidence type="ECO:0000313" key="13">
    <source>
        <dbReference type="EMBL" id="CAD6257066.1"/>
    </source>
</evidence>
<dbReference type="Pfam" id="PF25019">
    <property type="entry name" value="LRR_R13L1-DRL21"/>
    <property type="match status" value="1"/>
</dbReference>
<evidence type="ECO:0000259" key="8">
    <source>
        <dbReference type="Pfam" id="PF00931"/>
    </source>
</evidence>
<name>A0A811QDD4_9POAL</name>
<proteinExistence type="inferred from homology"/>
<dbReference type="SUPFAM" id="SSF52540">
    <property type="entry name" value="P-loop containing nucleoside triphosphate hydrolases"/>
    <property type="match status" value="1"/>
</dbReference>
<dbReference type="Proteomes" id="UP000604825">
    <property type="component" value="Unassembled WGS sequence"/>
</dbReference>
<evidence type="ECO:0000259" key="12">
    <source>
        <dbReference type="Pfam" id="PF25019"/>
    </source>
</evidence>
<dbReference type="Pfam" id="PF23559">
    <property type="entry name" value="WHD_DRP"/>
    <property type="match status" value="1"/>
</dbReference>
<feature type="domain" description="NB-ARC" evidence="8">
    <location>
        <begin position="167"/>
        <end position="325"/>
    </location>
</feature>
<dbReference type="Gene3D" id="1.10.10.10">
    <property type="entry name" value="Winged helix-like DNA-binding domain superfamily/Winged helix DNA-binding domain"/>
    <property type="match status" value="1"/>
</dbReference>
<protein>
    <submittedName>
        <fullName evidence="13">Uncharacterized protein</fullName>
    </submittedName>
</protein>
<evidence type="ECO:0000256" key="1">
    <source>
        <dbReference type="ARBA" id="ARBA00008894"/>
    </source>
</evidence>
<comment type="similarity">
    <text evidence="1">Belongs to the disease resistance NB-LRR family.</text>
</comment>
<gene>
    <name evidence="13" type="ORF">NCGR_LOCUS40556</name>
</gene>
<dbReference type="InterPro" id="IPR036388">
    <property type="entry name" value="WH-like_DNA-bd_sf"/>
</dbReference>
<dbReference type="GO" id="GO:0043531">
    <property type="term" value="F:ADP binding"/>
    <property type="evidence" value="ECO:0007669"/>
    <property type="project" value="InterPro"/>
</dbReference>
<dbReference type="GO" id="GO:0051707">
    <property type="term" value="P:response to other organism"/>
    <property type="evidence" value="ECO:0007669"/>
    <property type="project" value="UniProtKB-ARBA"/>
</dbReference>
<comment type="caution">
    <text evidence="13">The sequence shown here is derived from an EMBL/GenBank/DDBJ whole genome shotgun (WGS) entry which is preliminary data.</text>
</comment>
<dbReference type="EMBL" id="CAJGYO010000010">
    <property type="protein sequence ID" value="CAD6257066.1"/>
    <property type="molecule type" value="Genomic_DNA"/>
</dbReference>